<evidence type="ECO:0000256" key="8">
    <source>
        <dbReference type="ARBA" id="ARBA00023136"/>
    </source>
</evidence>
<accession>A0AAN9H344</accession>
<evidence type="ECO:0000256" key="1">
    <source>
        <dbReference type="ARBA" id="ARBA00004273"/>
    </source>
</evidence>
<gene>
    <name evidence="10" type="ORF">R3I93_012431</name>
</gene>
<comment type="caution">
    <text evidence="10">The sequence shown here is derived from an EMBL/GenBank/DDBJ whole genome shotgun (WGS) entry which is preliminary data.</text>
</comment>
<dbReference type="Pfam" id="PF12597">
    <property type="entry name" value="Cox20"/>
    <property type="match status" value="1"/>
</dbReference>
<keyword evidence="4 9" id="KW-0812">Transmembrane</keyword>
<keyword evidence="8 9" id="KW-0472">Membrane</keyword>
<dbReference type="PRINTS" id="PR02049">
    <property type="entry name" value="PROTEINF36A"/>
</dbReference>
<keyword evidence="7" id="KW-0496">Mitochondrion</keyword>
<reference evidence="10 11" key="1">
    <citation type="submission" date="2024-02" db="EMBL/GenBank/DDBJ databases">
        <title>Chromosome-level genome assembly of the Eurasian Minnow (Phoxinus phoxinus).</title>
        <authorList>
            <person name="Oriowo T.O."/>
            <person name="Martin S."/>
            <person name="Stange M."/>
            <person name="Chrysostomakis Y."/>
            <person name="Brown T."/>
            <person name="Winkler S."/>
            <person name="Kukowka S."/>
            <person name="Myers E.W."/>
            <person name="Bohne A."/>
        </authorList>
    </citation>
    <scope>NUCLEOTIDE SEQUENCE [LARGE SCALE GENOMIC DNA]</scope>
    <source>
        <strain evidence="10">ZFMK-TIS-60720</strain>
        <tissue evidence="10">Whole Organism</tissue>
    </source>
</reference>
<evidence type="ECO:0000256" key="9">
    <source>
        <dbReference type="SAM" id="Phobius"/>
    </source>
</evidence>
<dbReference type="PANTHER" id="PTHR31586:SF1">
    <property type="entry name" value="CYTOCHROME C OXIDASE ASSEMBLY PROTEIN COX20, MITOCHONDRIAL"/>
    <property type="match status" value="1"/>
</dbReference>
<dbReference type="PANTHER" id="PTHR31586">
    <property type="entry name" value="CYTOCHROME C OXIDASE PROTEIN 20"/>
    <property type="match status" value="1"/>
</dbReference>
<feature type="transmembrane region" description="Helical" evidence="9">
    <location>
        <begin position="29"/>
        <end position="50"/>
    </location>
</feature>
<dbReference type="EMBL" id="JAYKXH010000013">
    <property type="protein sequence ID" value="KAK7148106.1"/>
    <property type="molecule type" value="Genomic_DNA"/>
</dbReference>
<evidence type="ECO:0000256" key="3">
    <source>
        <dbReference type="ARBA" id="ARBA00017689"/>
    </source>
</evidence>
<protein>
    <recommendedName>
        <fullName evidence="3">Cytochrome c oxidase assembly protein COX20, mitochondrial</fullName>
    </recommendedName>
</protein>
<evidence type="ECO:0000313" key="10">
    <source>
        <dbReference type="EMBL" id="KAK7148106.1"/>
    </source>
</evidence>
<dbReference type="GO" id="GO:0005743">
    <property type="term" value="C:mitochondrial inner membrane"/>
    <property type="evidence" value="ECO:0007669"/>
    <property type="project" value="UniProtKB-SubCell"/>
</dbReference>
<dbReference type="InterPro" id="IPR022533">
    <property type="entry name" value="Cox20"/>
</dbReference>
<evidence type="ECO:0000256" key="4">
    <source>
        <dbReference type="ARBA" id="ARBA00022692"/>
    </source>
</evidence>
<proteinExistence type="inferred from homology"/>
<comment type="subcellular location">
    <subcellularLocation>
        <location evidence="1">Mitochondrion inner membrane</location>
    </subcellularLocation>
</comment>
<keyword evidence="11" id="KW-1185">Reference proteome</keyword>
<evidence type="ECO:0000256" key="5">
    <source>
        <dbReference type="ARBA" id="ARBA00022792"/>
    </source>
</evidence>
<keyword evidence="6 9" id="KW-1133">Transmembrane helix</keyword>
<evidence type="ECO:0000256" key="7">
    <source>
        <dbReference type="ARBA" id="ARBA00023128"/>
    </source>
</evidence>
<dbReference type="GO" id="GO:0033617">
    <property type="term" value="P:mitochondrial respiratory chain complex IV assembly"/>
    <property type="evidence" value="ECO:0007669"/>
    <property type="project" value="InterPro"/>
</dbReference>
<evidence type="ECO:0000256" key="6">
    <source>
        <dbReference type="ARBA" id="ARBA00022989"/>
    </source>
</evidence>
<feature type="transmembrane region" description="Helical" evidence="9">
    <location>
        <begin position="56"/>
        <end position="74"/>
    </location>
</feature>
<comment type="similarity">
    <text evidence="2">Belongs to the COX20 family.</text>
</comment>
<dbReference type="Proteomes" id="UP001364617">
    <property type="component" value="Unassembled WGS sequence"/>
</dbReference>
<evidence type="ECO:0000313" key="11">
    <source>
        <dbReference type="Proteomes" id="UP001364617"/>
    </source>
</evidence>
<name>A0AAN9H344_9TELE</name>
<organism evidence="10 11">
    <name type="scientific">Phoxinus phoxinus</name>
    <name type="common">Eurasian minnow</name>
    <dbReference type="NCBI Taxonomy" id="58324"/>
    <lineage>
        <taxon>Eukaryota</taxon>
        <taxon>Metazoa</taxon>
        <taxon>Chordata</taxon>
        <taxon>Craniata</taxon>
        <taxon>Vertebrata</taxon>
        <taxon>Euteleostomi</taxon>
        <taxon>Actinopterygii</taxon>
        <taxon>Neopterygii</taxon>
        <taxon>Teleostei</taxon>
        <taxon>Ostariophysi</taxon>
        <taxon>Cypriniformes</taxon>
        <taxon>Leuciscidae</taxon>
        <taxon>Phoxininae</taxon>
        <taxon>Phoxinus</taxon>
    </lineage>
</organism>
<keyword evidence="5" id="KW-0999">Mitochondrion inner membrane</keyword>
<dbReference type="AlphaFoldDB" id="A0AAN9H344"/>
<sequence>MTEEGGKGQGMKLLGILDVQNTPCARESLLYGAGGSLAAGLLHFLATSRVRRSYDVGAAGFILTTLGSWLYCRYNRAKLRIQQRVIQEGMKNKVIYEGTKLDPTQKKTED</sequence>
<evidence type="ECO:0000256" key="2">
    <source>
        <dbReference type="ARBA" id="ARBA00009575"/>
    </source>
</evidence>